<dbReference type="Gene3D" id="1.10.10.60">
    <property type="entry name" value="Homeodomain-like"/>
    <property type="match status" value="1"/>
</dbReference>
<keyword evidence="2" id="KW-0804">Transcription</keyword>
<dbReference type="InterPro" id="IPR009594">
    <property type="entry name" value="Tscrpt_reg_HTH_AraC_N"/>
</dbReference>
<reference evidence="4 5" key="1">
    <citation type="journal article" date="2024" name="Chem. Sci.">
        <title>Discovery of megapolipeptins by genome mining of a Burkholderiales bacteria collection.</title>
        <authorList>
            <person name="Paulo B.S."/>
            <person name="Recchia M.J.J."/>
            <person name="Lee S."/>
            <person name="Fergusson C.H."/>
            <person name="Romanowski S.B."/>
            <person name="Hernandez A."/>
            <person name="Krull N."/>
            <person name="Liu D.Y."/>
            <person name="Cavanagh H."/>
            <person name="Bos A."/>
            <person name="Gray C.A."/>
            <person name="Murphy B.T."/>
            <person name="Linington R.G."/>
            <person name="Eustaquio A.S."/>
        </authorList>
    </citation>
    <scope>NUCLEOTIDE SEQUENCE [LARGE SCALE GENOMIC DNA]</scope>
    <source>
        <strain evidence="4 5">RL21-008-BIB-A</strain>
    </source>
</reference>
<dbReference type="PANTHER" id="PTHR43436">
    <property type="entry name" value="ARAC-FAMILY TRANSCRIPTIONAL REGULATOR"/>
    <property type="match status" value="1"/>
</dbReference>
<dbReference type="SUPFAM" id="SSF46689">
    <property type="entry name" value="Homeodomain-like"/>
    <property type="match status" value="2"/>
</dbReference>
<evidence type="ECO:0000313" key="4">
    <source>
        <dbReference type="EMBL" id="MFL9926306.1"/>
    </source>
</evidence>
<dbReference type="Pfam" id="PF12833">
    <property type="entry name" value="HTH_18"/>
    <property type="match status" value="1"/>
</dbReference>
<keyword evidence="1" id="KW-0805">Transcription regulation</keyword>
<evidence type="ECO:0000256" key="2">
    <source>
        <dbReference type="ARBA" id="ARBA00023163"/>
    </source>
</evidence>
<dbReference type="InterPro" id="IPR018060">
    <property type="entry name" value="HTH_AraC"/>
</dbReference>
<dbReference type="EMBL" id="JAQQFM010000008">
    <property type="protein sequence ID" value="MFL9926306.1"/>
    <property type="molecule type" value="Genomic_DNA"/>
</dbReference>
<dbReference type="PROSITE" id="PS01124">
    <property type="entry name" value="HTH_ARAC_FAMILY_2"/>
    <property type="match status" value="1"/>
</dbReference>
<gene>
    <name evidence="4" type="ORF">PQR62_18670</name>
</gene>
<name>A0ABW9ABN9_9BURK</name>
<protein>
    <submittedName>
        <fullName evidence="4">AraC family transcriptional regulator</fullName>
    </submittedName>
</protein>
<organism evidence="4 5">
    <name type="scientific">Herbaspirillum lusitanum</name>
    <dbReference type="NCBI Taxonomy" id="213312"/>
    <lineage>
        <taxon>Bacteria</taxon>
        <taxon>Pseudomonadati</taxon>
        <taxon>Pseudomonadota</taxon>
        <taxon>Betaproteobacteria</taxon>
        <taxon>Burkholderiales</taxon>
        <taxon>Oxalobacteraceae</taxon>
        <taxon>Herbaspirillum</taxon>
    </lineage>
</organism>
<dbReference type="RefSeq" id="WP_408159514.1">
    <property type="nucleotide sequence ID" value="NZ_JAQQFM010000008.1"/>
</dbReference>
<keyword evidence="5" id="KW-1185">Reference proteome</keyword>
<feature type="domain" description="HTH araC/xylS-type" evidence="3">
    <location>
        <begin position="197"/>
        <end position="295"/>
    </location>
</feature>
<dbReference type="Pfam" id="PF06719">
    <property type="entry name" value="AraC_N"/>
    <property type="match status" value="1"/>
</dbReference>
<evidence type="ECO:0000256" key="1">
    <source>
        <dbReference type="ARBA" id="ARBA00023015"/>
    </source>
</evidence>
<dbReference type="SMART" id="SM00342">
    <property type="entry name" value="HTH_ARAC"/>
    <property type="match status" value="1"/>
</dbReference>
<dbReference type="InterPro" id="IPR009057">
    <property type="entry name" value="Homeodomain-like_sf"/>
</dbReference>
<sequence>MKTASLSDEIQRRTVSLLEALTPLEGYNLSPLQHVRFLRSNRALKRTPVLYEPGIVIVCQGRKRGYLGDEIYVYDARHYLVVSVPVPFSMETEASEKAPMLAIYLRLDFQVVAELMLQIDERVGASDARPRSMMSTPVEPDLAQSVLRFLEAMNDPLAADILGPSLMREIYFRVLSGKQSATMRSALTLQGQFGKIARAIRLIHASYAEALSIETLAQEAGMSVPSFHAHFKAVTDASPLQYLKSTRLHQARLLMVRNGMTAGAACARVGYESPSQFSREFKRLFGRTPVEESDRMRRSFALPPAADATIFVSSH</sequence>
<evidence type="ECO:0000313" key="5">
    <source>
        <dbReference type="Proteomes" id="UP001629246"/>
    </source>
</evidence>
<accession>A0ABW9ABN9</accession>
<dbReference type="Proteomes" id="UP001629246">
    <property type="component" value="Unassembled WGS sequence"/>
</dbReference>
<comment type="caution">
    <text evidence="4">The sequence shown here is derived from an EMBL/GenBank/DDBJ whole genome shotgun (WGS) entry which is preliminary data.</text>
</comment>
<dbReference type="PANTHER" id="PTHR43436:SF2">
    <property type="entry name" value="ARAC_XYLS FAMILY TRANSCRIPTIONAL REGULATOR"/>
    <property type="match status" value="1"/>
</dbReference>
<proteinExistence type="predicted"/>
<evidence type="ECO:0000259" key="3">
    <source>
        <dbReference type="PROSITE" id="PS01124"/>
    </source>
</evidence>